<dbReference type="EMBL" id="JANAKD010000754">
    <property type="protein sequence ID" value="KAJ3489094.1"/>
    <property type="molecule type" value="Genomic_DNA"/>
</dbReference>
<dbReference type="Proteomes" id="UP001148737">
    <property type="component" value="Unassembled WGS sequence"/>
</dbReference>
<gene>
    <name evidence="1" type="ORF">NLG97_g6064</name>
</gene>
<protein>
    <submittedName>
        <fullName evidence="1">Uncharacterized protein</fullName>
    </submittedName>
</protein>
<accession>A0ACC1QUI4</accession>
<reference evidence="1" key="1">
    <citation type="submission" date="2022-07" db="EMBL/GenBank/DDBJ databases">
        <title>Genome Sequence of Lecanicillium saksenae.</title>
        <authorList>
            <person name="Buettner E."/>
        </authorList>
    </citation>
    <scope>NUCLEOTIDE SEQUENCE</scope>
    <source>
        <strain evidence="1">VT-O1</strain>
    </source>
</reference>
<organism evidence="1 2">
    <name type="scientific">Lecanicillium saksenae</name>
    <dbReference type="NCBI Taxonomy" id="468837"/>
    <lineage>
        <taxon>Eukaryota</taxon>
        <taxon>Fungi</taxon>
        <taxon>Dikarya</taxon>
        <taxon>Ascomycota</taxon>
        <taxon>Pezizomycotina</taxon>
        <taxon>Sordariomycetes</taxon>
        <taxon>Hypocreomycetidae</taxon>
        <taxon>Hypocreales</taxon>
        <taxon>Cordycipitaceae</taxon>
        <taxon>Lecanicillium</taxon>
    </lineage>
</organism>
<keyword evidence="2" id="KW-1185">Reference proteome</keyword>
<comment type="caution">
    <text evidence="1">The sequence shown here is derived from an EMBL/GenBank/DDBJ whole genome shotgun (WGS) entry which is preliminary data.</text>
</comment>
<name>A0ACC1QUI4_9HYPO</name>
<proteinExistence type="predicted"/>
<sequence length="316" mass="33761">MTVLLNLASLPTPLVGQLLISLLPTASAAFTAPAAESVDTAGFWLGFSLLFVISAAETVASVIWTQVRVTLDDNHTAELSCRVCGREIFVTAIDPKTAAELLNDSEGVYSGFYSGTVSSMTMSNDMGTTHVSNSSGSSCGCCCGWQTARSGVYDGTTEVVLNSFGSLMMIPTLLVRRFNPAMALNAPAGLFNNVKDLTWPRVERTVGRVLEHAVHLLVGLADVALGIAGLALNPGSPEKLYETLRDKTSPMTFESYFTLFLLYWLLGALLLLCMIPLSYASGRTNSPHAAELRPAKSETATQSAMLQSEAEASRLY</sequence>
<evidence type="ECO:0000313" key="1">
    <source>
        <dbReference type="EMBL" id="KAJ3489094.1"/>
    </source>
</evidence>
<evidence type="ECO:0000313" key="2">
    <source>
        <dbReference type="Proteomes" id="UP001148737"/>
    </source>
</evidence>